<name>A0A1F5EMP0_9BACT</name>
<dbReference type="PANTHER" id="PTHR30308">
    <property type="entry name" value="TMRNA-BINDING COMPONENT OF TRANS-TRANSLATION TAGGING COMPLEX"/>
    <property type="match status" value="1"/>
</dbReference>
<evidence type="ECO:0000313" key="6">
    <source>
        <dbReference type="Proteomes" id="UP000176865"/>
    </source>
</evidence>
<reference evidence="5 6" key="1">
    <citation type="journal article" date="2016" name="Nat. Commun.">
        <title>Thousands of microbial genomes shed light on interconnected biogeochemical processes in an aquifer system.</title>
        <authorList>
            <person name="Anantharaman K."/>
            <person name="Brown C.T."/>
            <person name="Hug L.A."/>
            <person name="Sharon I."/>
            <person name="Castelle C.J."/>
            <person name="Probst A.J."/>
            <person name="Thomas B.C."/>
            <person name="Singh A."/>
            <person name="Wilkins M.J."/>
            <person name="Karaoz U."/>
            <person name="Brodie E.L."/>
            <person name="Williams K.H."/>
            <person name="Hubbard S.S."/>
            <person name="Banfield J.F."/>
        </authorList>
    </citation>
    <scope>NUCLEOTIDE SEQUENCE [LARGE SCALE GENOMIC DNA]</scope>
</reference>
<dbReference type="Proteomes" id="UP000176865">
    <property type="component" value="Unassembled WGS sequence"/>
</dbReference>
<dbReference type="SUPFAM" id="SSF74982">
    <property type="entry name" value="Small protein B (SmpB)"/>
    <property type="match status" value="1"/>
</dbReference>
<dbReference type="NCBIfam" id="TIGR00086">
    <property type="entry name" value="smpB"/>
    <property type="match status" value="1"/>
</dbReference>
<evidence type="ECO:0000256" key="3">
    <source>
        <dbReference type="HAMAP-Rule" id="MF_00023"/>
    </source>
</evidence>
<dbReference type="NCBIfam" id="NF003843">
    <property type="entry name" value="PRK05422.1"/>
    <property type="match status" value="1"/>
</dbReference>
<comment type="function">
    <text evidence="3">Required for rescue of stalled ribosomes mediated by trans-translation. Binds to transfer-messenger RNA (tmRNA), required for stable association of tmRNA with ribosomes. tmRNA and SmpB together mimic tRNA shape, replacing the anticodon stem-loop with SmpB. tmRNA is encoded by the ssrA gene; the 2 termini fold to resemble tRNA(Ala) and it encodes a 'tag peptide', a short internal open reading frame. During trans-translation Ala-aminoacylated tmRNA acts like a tRNA, entering the A-site of stalled ribosomes, displacing the stalled mRNA. The ribosome then switches to translate the ORF on the tmRNA; the nascent peptide is terminated with the 'tag peptide' encoded by the tmRNA and targeted for degradation. The ribosome is freed to recommence translation, which seems to be the essential function of trans-translation.</text>
</comment>
<dbReference type="Pfam" id="PF01668">
    <property type="entry name" value="SmpB"/>
    <property type="match status" value="1"/>
</dbReference>
<dbReference type="InterPro" id="IPR020081">
    <property type="entry name" value="SsrA-bd_prot_CS"/>
</dbReference>
<dbReference type="InterPro" id="IPR023620">
    <property type="entry name" value="SmpB"/>
</dbReference>
<dbReference type="GO" id="GO:0003723">
    <property type="term" value="F:RNA binding"/>
    <property type="evidence" value="ECO:0007669"/>
    <property type="project" value="UniProtKB-UniRule"/>
</dbReference>
<dbReference type="EMBL" id="MFAB01000018">
    <property type="protein sequence ID" value="OGD68662.1"/>
    <property type="molecule type" value="Genomic_DNA"/>
</dbReference>
<evidence type="ECO:0000256" key="2">
    <source>
        <dbReference type="ARBA" id="ARBA00022884"/>
    </source>
</evidence>
<dbReference type="GO" id="GO:0070930">
    <property type="term" value="P:trans-translation-dependent protein tagging"/>
    <property type="evidence" value="ECO:0007669"/>
    <property type="project" value="TreeGrafter"/>
</dbReference>
<keyword evidence="2 3" id="KW-0694">RNA-binding</keyword>
<evidence type="ECO:0000256" key="4">
    <source>
        <dbReference type="SAM" id="MobiDB-lite"/>
    </source>
</evidence>
<dbReference type="STRING" id="1797579.A2996_02830"/>
<sequence length="149" mass="17166">MATFIRNKKVSFDYEILEKFDAGIELFGFEVKSIKSNHGNIEGSHVTVRGGEAFLLNANIPPYQTANTPKDYNPERNRRLLLTKKELSELSGLEERKGLTIVPISMYNKGKKIKIEIAVVRGKKKFDKRESIKKKDTERDLRREIKGRI</sequence>
<dbReference type="GO" id="GO:0070929">
    <property type="term" value="P:trans-translation"/>
    <property type="evidence" value="ECO:0007669"/>
    <property type="project" value="UniProtKB-UniRule"/>
</dbReference>
<dbReference type="GO" id="GO:0005829">
    <property type="term" value="C:cytosol"/>
    <property type="evidence" value="ECO:0007669"/>
    <property type="project" value="TreeGrafter"/>
</dbReference>
<organism evidence="5 6">
    <name type="scientific">Candidatus Campbellbacteria bacterium RIFCSPLOWO2_01_FULL_34_15</name>
    <dbReference type="NCBI Taxonomy" id="1797579"/>
    <lineage>
        <taxon>Bacteria</taxon>
        <taxon>Candidatus Campbelliibacteriota</taxon>
    </lineage>
</organism>
<comment type="similarity">
    <text evidence="3">Belongs to the SmpB family.</text>
</comment>
<dbReference type="CDD" id="cd09294">
    <property type="entry name" value="SmpB"/>
    <property type="match status" value="1"/>
</dbReference>
<dbReference type="Gene3D" id="2.40.280.10">
    <property type="match status" value="1"/>
</dbReference>
<keyword evidence="1 3" id="KW-0963">Cytoplasm</keyword>
<proteinExistence type="inferred from homology"/>
<dbReference type="PANTHER" id="PTHR30308:SF2">
    <property type="entry name" value="SSRA-BINDING PROTEIN"/>
    <property type="match status" value="1"/>
</dbReference>
<dbReference type="AlphaFoldDB" id="A0A1F5EMP0"/>
<evidence type="ECO:0000256" key="1">
    <source>
        <dbReference type="ARBA" id="ARBA00022490"/>
    </source>
</evidence>
<accession>A0A1F5EMP0</accession>
<dbReference type="PROSITE" id="PS01317">
    <property type="entry name" value="SSRP"/>
    <property type="match status" value="1"/>
</dbReference>
<gene>
    <name evidence="3" type="primary">smpB</name>
    <name evidence="5" type="ORF">A2996_02830</name>
</gene>
<evidence type="ECO:0000313" key="5">
    <source>
        <dbReference type="EMBL" id="OGD68662.1"/>
    </source>
</evidence>
<comment type="caution">
    <text evidence="5">The sequence shown here is derived from an EMBL/GenBank/DDBJ whole genome shotgun (WGS) entry which is preliminary data.</text>
</comment>
<dbReference type="InterPro" id="IPR000037">
    <property type="entry name" value="SsrA-bd_prot"/>
</dbReference>
<feature type="region of interest" description="Disordered" evidence="4">
    <location>
        <begin position="128"/>
        <end position="149"/>
    </location>
</feature>
<dbReference type="HAMAP" id="MF_00023">
    <property type="entry name" value="SmpB"/>
    <property type="match status" value="1"/>
</dbReference>
<protein>
    <recommendedName>
        <fullName evidence="3">SsrA-binding protein</fullName>
    </recommendedName>
    <alternativeName>
        <fullName evidence="3">Small protein B</fullName>
    </alternativeName>
</protein>
<comment type="subcellular location">
    <subcellularLocation>
        <location evidence="3">Cytoplasm</location>
    </subcellularLocation>
    <text evidence="3">The tmRNA-SmpB complex associates with stalled 70S ribosomes.</text>
</comment>